<accession>A0A814G7N2</accession>
<protein>
    <submittedName>
        <fullName evidence="1">Uncharacterized protein</fullName>
    </submittedName>
</protein>
<dbReference type="Proteomes" id="UP000663854">
    <property type="component" value="Unassembled WGS sequence"/>
</dbReference>
<reference evidence="1" key="1">
    <citation type="submission" date="2021-02" db="EMBL/GenBank/DDBJ databases">
        <authorList>
            <person name="Nowell W R."/>
        </authorList>
    </citation>
    <scope>NUCLEOTIDE SEQUENCE</scope>
</reference>
<dbReference type="EMBL" id="CAJNOL010001698">
    <property type="protein sequence ID" value="CAF1405826.1"/>
    <property type="molecule type" value="Genomic_DNA"/>
</dbReference>
<dbReference type="Proteomes" id="UP000663870">
    <property type="component" value="Unassembled WGS sequence"/>
</dbReference>
<proteinExistence type="predicted"/>
<name>A0A814G7N2_9BILA</name>
<evidence type="ECO:0000313" key="1">
    <source>
        <dbReference type="EMBL" id="CAF0992823.1"/>
    </source>
</evidence>
<keyword evidence="4" id="KW-1185">Reference proteome</keyword>
<comment type="caution">
    <text evidence="1">The sequence shown here is derived from an EMBL/GenBank/DDBJ whole genome shotgun (WGS) entry which is preliminary data.</text>
</comment>
<dbReference type="EMBL" id="CAJNOH010000305">
    <property type="protein sequence ID" value="CAF0992823.1"/>
    <property type="molecule type" value="Genomic_DNA"/>
</dbReference>
<evidence type="ECO:0000313" key="2">
    <source>
        <dbReference type="EMBL" id="CAF1405826.1"/>
    </source>
</evidence>
<evidence type="ECO:0000313" key="4">
    <source>
        <dbReference type="Proteomes" id="UP000663870"/>
    </source>
</evidence>
<sequence length="188" mass="22105">MMKAIDTGKVALPDHGVSRNMICLAIEVYNEWPINAVEHLSTLIDLSRIQEVWLLEKLNGKLEPNRIKRLLQEASNIRMLGLSFNDDFESKIANIGPIVSRRIDHLKLHVASVDCMRLTLKYVRDISTITFEQRNHETALLSDMIEWLVRKRWRFTVHNNHKCVQIRLDEDIRELSRMKRGHKRKRST</sequence>
<gene>
    <name evidence="2" type="ORF">JXQ802_LOCUS34974</name>
    <name evidence="1" type="ORF">PYM288_LOCUS14207</name>
</gene>
<evidence type="ECO:0000313" key="3">
    <source>
        <dbReference type="Proteomes" id="UP000663854"/>
    </source>
</evidence>
<organism evidence="1 3">
    <name type="scientific">Rotaria sordida</name>
    <dbReference type="NCBI Taxonomy" id="392033"/>
    <lineage>
        <taxon>Eukaryota</taxon>
        <taxon>Metazoa</taxon>
        <taxon>Spiralia</taxon>
        <taxon>Gnathifera</taxon>
        <taxon>Rotifera</taxon>
        <taxon>Eurotatoria</taxon>
        <taxon>Bdelloidea</taxon>
        <taxon>Philodinida</taxon>
        <taxon>Philodinidae</taxon>
        <taxon>Rotaria</taxon>
    </lineage>
</organism>
<dbReference type="AlphaFoldDB" id="A0A814G7N2"/>